<dbReference type="EMBL" id="BMKK01000015">
    <property type="protein sequence ID" value="GGD79479.1"/>
    <property type="molecule type" value="Genomic_DNA"/>
</dbReference>
<organism evidence="1 2">
    <name type="scientific">Emticicia aquatilis</name>
    <dbReference type="NCBI Taxonomy" id="1537369"/>
    <lineage>
        <taxon>Bacteria</taxon>
        <taxon>Pseudomonadati</taxon>
        <taxon>Bacteroidota</taxon>
        <taxon>Cytophagia</taxon>
        <taxon>Cytophagales</taxon>
        <taxon>Leadbetterellaceae</taxon>
        <taxon>Emticicia</taxon>
    </lineage>
</organism>
<protein>
    <recommendedName>
        <fullName evidence="3">Cytochrome C Planctomycete-type domain-containing protein</fullName>
    </recommendedName>
</protein>
<evidence type="ECO:0008006" key="3">
    <source>
        <dbReference type="Google" id="ProtNLM"/>
    </source>
</evidence>
<name>A0A916Z716_9BACT</name>
<keyword evidence="2" id="KW-1185">Reference proteome</keyword>
<evidence type="ECO:0000313" key="2">
    <source>
        <dbReference type="Proteomes" id="UP000609064"/>
    </source>
</evidence>
<gene>
    <name evidence="1" type="ORF">GCM10011514_49320</name>
</gene>
<reference evidence="1" key="2">
    <citation type="submission" date="2020-09" db="EMBL/GenBank/DDBJ databases">
        <authorList>
            <person name="Sun Q."/>
            <person name="Zhou Y."/>
        </authorList>
    </citation>
    <scope>NUCLEOTIDE SEQUENCE</scope>
    <source>
        <strain evidence="1">CGMCC 1.15958</strain>
    </source>
</reference>
<evidence type="ECO:0000313" key="1">
    <source>
        <dbReference type="EMBL" id="GGD79479.1"/>
    </source>
</evidence>
<dbReference type="Proteomes" id="UP000609064">
    <property type="component" value="Unassembled WGS sequence"/>
</dbReference>
<proteinExistence type="predicted"/>
<reference evidence="1" key="1">
    <citation type="journal article" date="2014" name="Int. J. Syst. Evol. Microbiol.">
        <title>Complete genome sequence of Corynebacterium casei LMG S-19264T (=DSM 44701T), isolated from a smear-ripened cheese.</title>
        <authorList>
            <consortium name="US DOE Joint Genome Institute (JGI-PGF)"/>
            <person name="Walter F."/>
            <person name="Albersmeier A."/>
            <person name="Kalinowski J."/>
            <person name="Ruckert C."/>
        </authorList>
    </citation>
    <scope>NUCLEOTIDE SEQUENCE</scope>
    <source>
        <strain evidence="1">CGMCC 1.15958</strain>
    </source>
</reference>
<dbReference type="PROSITE" id="PS51257">
    <property type="entry name" value="PROKAR_LIPOPROTEIN"/>
    <property type="match status" value="1"/>
</dbReference>
<sequence length="121" mass="13724">MKYCRTLQMTIFASLMLSCNKKSEIQANNCNADVSREISFNKEIMPLISRNCLQCHDSKNHYDGLVFEKYEQIASSAKSGELYDSVISINGYAPKMPKGGKLTDCETNLIKFWIQQGVKNN</sequence>
<dbReference type="AlphaFoldDB" id="A0A916Z716"/>
<accession>A0A916Z716</accession>
<comment type="caution">
    <text evidence="1">The sequence shown here is derived from an EMBL/GenBank/DDBJ whole genome shotgun (WGS) entry which is preliminary data.</text>
</comment>